<keyword evidence="8" id="KW-0418">Kinase</keyword>
<dbReference type="InterPro" id="IPR001789">
    <property type="entry name" value="Sig_transdc_resp-reg_receiver"/>
</dbReference>
<dbReference type="InterPro" id="IPR003594">
    <property type="entry name" value="HATPase_dom"/>
</dbReference>
<dbReference type="EC" id="2.7.13.3" evidence="2"/>
<comment type="catalytic activity">
    <reaction evidence="1">
        <text>ATP + protein L-histidine = ADP + protein N-phospho-L-histidine.</text>
        <dbReference type="EC" id="2.7.13.3"/>
    </reaction>
</comment>
<dbReference type="CDD" id="cd00130">
    <property type="entry name" value="PAS"/>
    <property type="match status" value="1"/>
</dbReference>
<dbReference type="InterPro" id="IPR036097">
    <property type="entry name" value="HisK_dim/P_sf"/>
</dbReference>
<evidence type="ECO:0000256" key="3">
    <source>
        <dbReference type="ARBA" id="ARBA00022553"/>
    </source>
</evidence>
<dbReference type="InterPro" id="IPR003661">
    <property type="entry name" value="HisK_dim/P_dom"/>
</dbReference>
<dbReference type="SUPFAM" id="SSF55785">
    <property type="entry name" value="PYP-like sensor domain (PAS domain)"/>
    <property type="match status" value="1"/>
</dbReference>
<dbReference type="SMART" id="SM00387">
    <property type="entry name" value="HATPase_c"/>
    <property type="match status" value="1"/>
</dbReference>
<dbReference type="Pfam" id="PF02518">
    <property type="entry name" value="HATPase_c"/>
    <property type="match status" value="1"/>
</dbReference>
<keyword evidence="5" id="KW-0472">Membrane</keyword>
<dbReference type="PANTHER" id="PTHR43065:SF42">
    <property type="entry name" value="TWO-COMPONENT SENSOR PPRA"/>
    <property type="match status" value="1"/>
</dbReference>
<feature type="domain" description="Response regulatory" evidence="7">
    <location>
        <begin position="633"/>
        <end position="747"/>
    </location>
</feature>
<evidence type="ECO:0000259" key="7">
    <source>
        <dbReference type="PROSITE" id="PS50110"/>
    </source>
</evidence>
<keyword evidence="9" id="KW-1185">Reference proteome</keyword>
<dbReference type="Pfam" id="PF00512">
    <property type="entry name" value="HisKA"/>
    <property type="match status" value="1"/>
</dbReference>
<dbReference type="AlphaFoldDB" id="A0A2R8ABK9"/>
<evidence type="ECO:0000256" key="2">
    <source>
        <dbReference type="ARBA" id="ARBA00012438"/>
    </source>
</evidence>
<dbReference type="SUPFAM" id="SSF55874">
    <property type="entry name" value="ATPase domain of HSP90 chaperone/DNA topoisomerase II/histidine kinase"/>
    <property type="match status" value="1"/>
</dbReference>
<dbReference type="Gene3D" id="1.10.287.130">
    <property type="match status" value="1"/>
</dbReference>
<feature type="modified residue" description="4-aspartylphosphate" evidence="4">
    <location>
        <position position="683"/>
    </location>
</feature>
<dbReference type="SUPFAM" id="SSF52172">
    <property type="entry name" value="CheY-like"/>
    <property type="match status" value="1"/>
</dbReference>
<evidence type="ECO:0000256" key="4">
    <source>
        <dbReference type="PROSITE-ProRule" id="PRU00169"/>
    </source>
</evidence>
<keyword evidence="8" id="KW-0808">Transferase</keyword>
<sequence length="756" mass="81860">MSEYSQHFRGHFAVTRPDIPPSGIWQSVCLNAAGAMMCAAGALLSNVAISVMGAVILGAALLVLLRVLRGERDVDASNTYGETWLTDMSGRFAQGDGRISDALDILLPDGARIGFAMVNALADRNVSLRHVQDHDGRDLILMLERAGSGRLRWRLLDGLDRQGLGAVRLDSATYGHVRIGAGGQIDQLNSWLRARLSQSADVLEDVLMDLPPANGRIHRAAFDPDILLRSLVVPDEAGGCDLLLFPLEEHEVAASNPDQLMAQLPIALARLDTDGVVEMANPAARKLLGDAFDLGTSVPDYLSGLAQPMAQRIQSVVSSRRTARPEVARMRGSDIDRFFQISFSPLRIEGALSILMIASDATELKTLEAQFVQSQKMQAVGQLAGGVAHDFNNLLTALSGHCDLLLLRRGKADPDYADLMQIKQNANRAAALVRQLLAFSRKQTLQPRDLQLAEVLGDLSHLLNRLLTERVGLHIDIGTDLPNVRVDLRQLEQVIMNLVVNARDAMPSGGEVTVSARNVELAEPLQRDRATVEPGRYAVIEVRDNGVGIADRDLNKIFEPFYTTKRPGEGTGLGLSTAYGIIKQTGGFIFVDSVVEEGTTFTLYLPHVEATATGASAIPQIRVVDDVDVQEGKILLVEDEAPVRAFAARALQLRGYEVIEADCGEDALEIVRSGVQIDLIISDVIMPGLDGPSWVAEAREVDAELRVIFMSGYAEDMLDAGVIQEHSSFVAKPFSLNDLTLAVKTALETSVQSADS</sequence>
<dbReference type="RefSeq" id="WP_162845002.1">
    <property type="nucleotide sequence ID" value="NZ_OMKW01000002.1"/>
</dbReference>
<accession>A0A2R8ABK9</accession>
<proteinExistence type="predicted"/>
<dbReference type="GO" id="GO:0000155">
    <property type="term" value="F:phosphorelay sensor kinase activity"/>
    <property type="evidence" value="ECO:0007669"/>
    <property type="project" value="InterPro"/>
</dbReference>
<feature type="domain" description="Histidine kinase" evidence="6">
    <location>
        <begin position="386"/>
        <end position="609"/>
    </location>
</feature>
<dbReference type="InterPro" id="IPR035965">
    <property type="entry name" value="PAS-like_dom_sf"/>
</dbReference>
<dbReference type="PANTHER" id="PTHR43065">
    <property type="entry name" value="SENSOR HISTIDINE KINASE"/>
    <property type="match status" value="1"/>
</dbReference>
<dbReference type="Pfam" id="PF08448">
    <property type="entry name" value="PAS_4"/>
    <property type="match status" value="1"/>
</dbReference>
<keyword evidence="3 4" id="KW-0597">Phosphoprotein</keyword>
<dbReference type="Proteomes" id="UP000244932">
    <property type="component" value="Unassembled WGS sequence"/>
</dbReference>
<dbReference type="InterPro" id="IPR013656">
    <property type="entry name" value="PAS_4"/>
</dbReference>
<evidence type="ECO:0000256" key="5">
    <source>
        <dbReference type="SAM" id="Phobius"/>
    </source>
</evidence>
<evidence type="ECO:0000256" key="1">
    <source>
        <dbReference type="ARBA" id="ARBA00000085"/>
    </source>
</evidence>
<dbReference type="CDD" id="cd00082">
    <property type="entry name" value="HisKA"/>
    <property type="match status" value="1"/>
</dbReference>
<feature type="transmembrane region" description="Helical" evidence="5">
    <location>
        <begin position="51"/>
        <end position="68"/>
    </location>
</feature>
<evidence type="ECO:0000259" key="6">
    <source>
        <dbReference type="PROSITE" id="PS50109"/>
    </source>
</evidence>
<keyword evidence="5" id="KW-1133">Transmembrane helix</keyword>
<dbReference type="SMART" id="SM00388">
    <property type="entry name" value="HisKA"/>
    <property type="match status" value="1"/>
</dbReference>
<dbReference type="PROSITE" id="PS50110">
    <property type="entry name" value="RESPONSE_REGULATORY"/>
    <property type="match status" value="1"/>
</dbReference>
<dbReference type="SMART" id="SM00448">
    <property type="entry name" value="REC"/>
    <property type="match status" value="1"/>
</dbReference>
<protein>
    <recommendedName>
        <fullName evidence="2">histidine kinase</fullName>
        <ecNumber evidence="2">2.7.13.3</ecNumber>
    </recommendedName>
</protein>
<dbReference type="FunFam" id="1.10.287.130:FF:000037">
    <property type="entry name" value="Hybrid sensor histidine kinase/response regulator"/>
    <property type="match status" value="1"/>
</dbReference>
<gene>
    <name evidence="8" type="primary">cckA_2</name>
    <name evidence="8" type="ORF">POI8812_01927</name>
</gene>
<dbReference type="SUPFAM" id="SSF47384">
    <property type="entry name" value="Homodimeric domain of signal transducing histidine kinase"/>
    <property type="match status" value="1"/>
</dbReference>
<organism evidence="8 9">
    <name type="scientific">Pontivivens insulae</name>
    <dbReference type="NCBI Taxonomy" id="1639689"/>
    <lineage>
        <taxon>Bacteria</taxon>
        <taxon>Pseudomonadati</taxon>
        <taxon>Pseudomonadota</taxon>
        <taxon>Alphaproteobacteria</taxon>
        <taxon>Rhodobacterales</taxon>
        <taxon>Paracoccaceae</taxon>
        <taxon>Pontivivens</taxon>
    </lineage>
</organism>
<dbReference type="Pfam" id="PF00072">
    <property type="entry name" value="Response_reg"/>
    <property type="match status" value="1"/>
</dbReference>
<dbReference type="PROSITE" id="PS50109">
    <property type="entry name" value="HIS_KIN"/>
    <property type="match status" value="1"/>
</dbReference>
<dbReference type="PRINTS" id="PR00344">
    <property type="entry name" value="BCTRLSENSOR"/>
</dbReference>
<dbReference type="InterPro" id="IPR011006">
    <property type="entry name" value="CheY-like_superfamily"/>
</dbReference>
<evidence type="ECO:0000313" key="8">
    <source>
        <dbReference type="EMBL" id="SPF29614.1"/>
    </source>
</evidence>
<dbReference type="InterPro" id="IPR000014">
    <property type="entry name" value="PAS"/>
</dbReference>
<dbReference type="EMBL" id="OMKW01000002">
    <property type="protein sequence ID" value="SPF29614.1"/>
    <property type="molecule type" value="Genomic_DNA"/>
</dbReference>
<dbReference type="Gene3D" id="3.30.565.10">
    <property type="entry name" value="Histidine kinase-like ATPase, C-terminal domain"/>
    <property type="match status" value="1"/>
</dbReference>
<keyword evidence="5" id="KW-0812">Transmembrane</keyword>
<dbReference type="Gene3D" id="3.40.50.2300">
    <property type="match status" value="1"/>
</dbReference>
<dbReference type="InterPro" id="IPR004358">
    <property type="entry name" value="Sig_transdc_His_kin-like_C"/>
</dbReference>
<dbReference type="InterPro" id="IPR005467">
    <property type="entry name" value="His_kinase_dom"/>
</dbReference>
<dbReference type="Gene3D" id="3.30.450.20">
    <property type="entry name" value="PAS domain"/>
    <property type="match status" value="1"/>
</dbReference>
<evidence type="ECO:0000313" key="9">
    <source>
        <dbReference type="Proteomes" id="UP000244932"/>
    </source>
</evidence>
<dbReference type="InterPro" id="IPR036890">
    <property type="entry name" value="HATPase_C_sf"/>
</dbReference>
<name>A0A2R8ABK9_9RHOB</name>
<reference evidence="8 9" key="1">
    <citation type="submission" date="2018-03" db="EMBL/GenBank/DDBJ databases">
        <authorList>
            <person name="Keele B.F."/>
        </authorList>
    </citation>
    <scope>NUCLEOTIDE SEQUENCE [LARGE SCALE GENOMIC DNA]</scope>
    <source>
        <strain evidence="8 9">CeCT 8812</strain>
    </source>
</reference>